<dbReference type="AlphaFoldDB" id="A0A0M0L5U7"/>
<sequence>MLKEADTTALSSQCEQCFGLCCVALPYIKSSDFPNDKDSGVPCQHLRADYQCATHDTLRENGFKGCTVYECFGAGQKISQLTYEGVDWRTGDASHREEMFDAFPVMQQLHEMLYYLNEARMREEVVSIHLQLSDMYEKTEKLTLLSGKQLLQIDIPLHRHEVNQWLTEASRLVRQSSPPAKKTCQKPKKKKQGLDLLGANLQRADLRGESLRGAWLMAANLQGADLRCADVIGADFRDANISGADLTSTLFLTQAQVNACHGDHKAKLPSNLSTPRHWQ</sequence>
<protein>
    <recommendedName>
        <fullName evidence="3">Pentapeptide repeat-containing protein</fullName>
    </recommendedName>
</protein>
<proteinExistence type="predicted"/>
<dbReference type="Proteomes" id="UP000037558">
    <property type="component" value="Unassembled WGS sequence"/>
</dbReference>
<name>A0A0M0L5U7_9BACI</name>
<dbReference type="SUPFAM" id="SSF141571">
    <property type="entry name" value="Pentapeptide repeat-like"/>
    <property type="match status" value="1"/>
</dbReference>
<dbReference type="Pfam" id="PF00805">
    <property type="entry name" value="Pentapeptide"/>
    <property type="match status" value="1"/>
</dbReference>
<dbReference type="Gene3D" id="2.160.20.80">
    <property type="entry name" value="E3 ubiquitin-protein ligase SopA"/>
    <property type="match status" value="1"/>
</dbReference>
<dbReference type="OrthoDB" id="154708at2"/>
<dbReference type="PANTHER" id="PTHR14136:SF17">
    <property type="entry name" value="BTB_POZ DOMAIN-CONTAINING PROTEIN KCTD9"/>
    <property type="match status" value="1"/>
</dbReference>
<dbReference type="PANTHER" id="PTHR14136">
    <property type="entry name" value="BTB_POZ DOMAIN-CONTAINING PROTEIN KCTD9"/>
    <property type="match status" value="1"/>
</dbReference>
<dbReference type="InterPro" id="IPR001646">
    <property type="entry name" value="5peptide_repeat"/>
</dbReference>
<dbReference type="STRING" id="284581.AMD01_09130"/>
<organism evidence="1 2">
    <name type="scientific">Priestia koreensis</name>
    <dbReference type="NCBI Taxonomy" id="284581"/>
    <lineage>
        <taxon>Bacteria</taxon>
        <taxon>Bacillati</taxon>
        <taxon>Bacillota</taxon>
        <taxon>Bacilli</taxon>
        <taxon>Bacillales</taxon>
        <taxon>Bacillaceae</taxon>
        <taxon>Priestia</taxon>
    </lineage>
</organism>
<dbReference type="InterPro" id="IPR051082">
    <property type="entry name" value="Pentapeptide-BTB/POZ_domain"/>
</dbReference>
<evidence type="ECO:0000313" key="2">
    <source>
        <dbReference type="Proteomes" id="UP000037558"/>
    </source>
</evidence>
<comment type="caution">
    <text evidence="1">The sequence shown here is derived from an EMBL/GenBank/DDBJ whole genome shotgun (WGS) entry which is preliminary data.</text>
</comment>
<dbReference type="EMBL" id="LILC01000013">
    <property type="protein sequence ID" value="KOO46033.1"/>
    <property type="molecule type" value="Genomic_DNA"/>
</dbReference>
<reference evidence="2" key="1">
    <citation type="submission" date="2015-08" db="EMBL/GenBank/DDBJ databases">
        <title>Fjat-14210 dsm16467.</title>
        <authorList>
            <person name="Liu B."/>
            <person name="Wang J."/>
            <person name="Zhu Y."/>
            <person name="Liu G."/>
            <person name="Chen Q."/>
            <person name="Chen Z."/>
            <person name="Lan J."/>
            <person name="Che J."/>
            <person name="Ge C."/>
            <person name="Shi H."/>
            <person name="Pan Z."/>
            <person name="Liu X."/>
        </authorList>
    </citation>
    <scope>NUCLEOTIDE SEQUENCE [LARGE SCALE GENOMIC DNA]</scope>
    <source>
        <strain evidence="2">DSM 16467</strain>
    </source>
</reference>
<keyword evidence="2" id="KW-1185">Reference proteome</keyword>
<gene>
    <name evidence="1" type="ORF">AMD01_09130</name>
</gene>
<dbReference type="RefSeq" id="WP_053401096.1">
    <property type="nucleotide sequence ID" value="NZ_JAMAUM010000005.1"/>
</dbReference>
<evidence type="ECO:0000313" key="1">
    <source>
        <dbReference type="EMBL" id="KOO46033.1"/>
    </source>
</evidence>
<evidence type="ECO:0008006" key="3">
    <source>
        <dbReference type="Google" id="ProtNLM"/>
    </source>
</evidence>
<accession>A0A0M0L5U7</accession>
<dbReference type="PATRIC" id="fig|284581.3.peg.1893"/>